<sequence length="528" mass="57459">MTTRRIIIVGGGTAGWLTAAYLSRALPAGGQPDGWAITLVESTEIGTIGVGEGSFPTLRSTLATLGRSEAEFLRASDATFKQGVRFTGWAGGPTPGHDADDYFHPFNLPFGGDEPGLLPYWLDGGGDPQRPSYADAVTVQERLIRAGRGPKRREDPDFSGPMNYAYHFDAAKLAVWLRDVATANGVARIEGTVATVTRDETGDIASLTLADRQASDGSAPIAGDIFIDCSGFRALLIGDTLGAPFRSVEDILFNDRAIAMQIPDATPGQPIAPYTHATAHEAGWIWDIGLPTRRGTGCVYSSRHMSDDAAEAVIRRYAGPAGEALNIRKLQFRTGYRTRQWIGNTIAIGLSAGFFEPLESTGIMLIEVAARMVADMLRGPVDRAAIDAAARNFNRQMPARFDAIVEFLKLHYCVSRRTDTAYWRDNRDPASWPEGLRDKIAQWRRRLPSRFDFVMDEQTFLPPSWAFILHGMGFATEAGTGAFAGVSADSQAQARDAMAAFAKVRQAAPQAVQALPDHRSLIDHYHRN</sequence>
<dbReference type="EMBL" id="CP115174">
    <property type="protein sequence ID" value="WBO21217.1"/>
    <property type="molecule type" value="Genomic_DNA"/>
</dbReference>
<dbReference type="RefSeq" id="WP_270075866.1">
    <property type="nucleotide sequence ID" value="NZ_CP115174.1"/>
</dbReference>
<dbReference type="PANTHER" id="PTHR43747">
    <property type="entry name" value="FAD-BINDING PROTEIN"/>
    <property type="match status" value="1"/>
</dbReference>
<dbReference type="InterPro" id="IPR050816">
    <property type="entry name" value="Flavin-dep_Halogenase_NPB"/>
</dbReference>
<proteinExistence type="predicted"/>
<evidence type="ECO:0000313" key="2">
    <source>
        <dbReference type="Proteomes" id="UP001210865"/>
    </source>
</evidence>
<dbReference type="SUPFAM" id="SSF51905">
    <property type="entry name" value="FAD/NAD(P)-binding domain"/>
    <property type="match status" value="1"/>
</dbReference>
<gene>
    <name evidence="1" type="ORF">PBT88_13535</name>
</gene>
<dbReference type="Pfam" id="PF04820">
    <property type="entry name" value="Trp_halogenase"/>
    <property type="match status" value="1"/>
</dbReference>
<accession>A0ABY7NKW9</accession>
<evidence type="ECO:0000313" key="1">
    <source>
        <dbReference type="EMBL" id="WBO21217.1"/>
    </source>
</evidence>
<organism evidence="1 2">
    <name type="scientific">Sphingomonas abietis</name>
    <dbReference type="NCBI Taxonomy" id="3012344"/>
    <lineage>
        <taxon>Bacteria</taxon>
        <taxon>Pseudomonadati</taxon>
        <taxon>Pseudomonadota</taxon>
        <taxon>Alphaproteobacteria</taxon>
        <taxon>Sphingomonadales</taxon>
        <taxon>Sphingomonadaceae</taxon>
        <taxon>Sphingomonas</taxon>
    </lineage>
</organism>
<protein>
    <submittedName>
        <fullName evidence="1">Tryptophan 7-halogenase</fullName>
    </submittedName>
</protein>
<dbReference type="InterPro" id="IPR033856">
    <property type="entry name" value="Trp_halogen"/>
</dbReference>
<dbReference type="Proteomes" id="UP001210865">
    <property type="component" value="Chromosome"/>
</dbReference>
<dbReference type="PANTHER" id="PTHR43747:SF4">
    <property type="entry name" value="FLAVIN-DEPENDENT TRYPTOPHAN HALOGENASE"/>
    <property type="match status" value="1"/>
</dbReference>
<name>A0ABY7NKW9_9SPHN</name>
<reference evidence="1 2" key="1">
    <citation type="submission" date="2022-12" db="EMBL/GenBank/DDBJ databases">
        <title>Sphingomonas abieness sp. nov., an endophytic bacterium isolated from Abies koreana.</title>
        <authorList>
            <person name="Jiang L."/>
            <person name="Lee J."/>
        </authorList>
    </citation>
    <scope>NUCLEOTIDE SEQUENCE [LARGE SCALE GENOMIC DNA]</scope>
    <source>
        <strain evidence="2">PAMB 00755</strain>
    </source>
</reference>
<dbReference type="InterPro" id="IPR006905">
    <property type="entry name" value="Flavin_halogenase"/>
</dbReference>
<dbReference type="InterPro" id="IPR036188">
    <property type="entry name" value="FAD/NAD-bd_sf"/>
</dbReference>
<dbReference type="Gene3D" id="3.50.50.60">
    <property type="entry name" value="FAD/NAD(P)-binding domain"/>
    <property type="match status" value="1"/>
</dbReference>
<keyword evidence="2" id="KW-1185">Reference proteome</keyword>
<dbReference type="PIRSF" id="PIRSF011396">
    <property type="entry name" value="Trp_halogenase"/>
    <property type="match status" value="1"/>
</dbReference>